<dbReference type="SUPFAM" id="SSF48592">
    <property type="entry name" value="GroEL equatorial domain-like"/>
    <property type="match status" value="1"/>
</dbReference>
<dbReference type="InterPro" id="IPR027413">
    <property type="entry name" value="GROEL-like_equatorial_sf"/>
</dbReference>
<dbReference type="Gene3D" id="3.50.7.10">
    <property type="entry name" value="GroEL"/>
    <property type="match status" value="1"/>
</dbReference>
<accession>A0A662YL18</accession>
<protein>
    <submittedName>
        <fullName evidence="1">Bardet-Biedl syndrome 12 protein</fullName>
    </submittedName>
</protein>
<evidence type="ECO:0000313" key="1">
    <source>
        <dbReference type="EMBL" id="RXM97424.1"/>
    </source>
</evidence>
<organism evidence="1 2">
    <name type="scientific">Acipenser ruthenus</name>
    <name type="common">Sterlet sturgeon</name>
    <dbReference type="NCBI Taxonomy" id="7906"/>
    <lineage>
        <taxon>Eukaryota</taxon>
        <taxon>Metazoa</taxon>
        <taxon>Chordata</taxon>
        <taxon>Craniata</taxon>
        <taxon>Vertebrata</taxon>
        <taxon>Euteleostomi</taxon>
        <taxon>Actinopterygii</taxon>
        <taxon>Chondrostei</taxon>
        <taxon>Acipenseriformes</taxon>
        <taxon>Acipenseridae</taxon>
        <taxon>Acipenser</taxon>
    </lineage>
</organism>
<dbReference type="SUPFAM" id="SSF52029">
    <property type="entry name" value="GroEL apical domain-like"/>
    <property type="match status" value="1"/>
</dbReference>
<dbReference type="Pfam" id="PF00118">
    <property type="entry name" value="Cpn60_TCP1"/>
    <property type="match status" value="1"/>
</dbReference>
<comment type="caution">
    <text evidence="1">The sequence shown here is derived from an EMBL/GenBank/DDBJ whole genome shotgun (WGS) entry which is preliminary data.</text>
</comment>
<dbReference type="PANTHER" id="PTHR46883:SF1">
    <property type="entry name" value="BARDET-BIEDL SYNDROME 12 PROTEIN"/>
    <property type="match status" value="1"/>
</dbReference>
<keyword evidence="2" id="KW-1185">Reference proteome</keyword>
<sequence>MDLSSCEAALTCSSFRLLENLDLSSAVGQLLNETVQAHQKVFNTGTTSLMFLAGAWSAAVLECLHQGIPIPVIVAVMSAGLESCTEFCKGCAVPIEDIVRKMNCDQGKQAEVCLTMSPNHLTHTQKGSCLQQGQLQSITRSTISALPTLSQSTAVKDECLRLQLKVFTQSLSTRSSIGERTTKTKIKLTHSRHFNSKNANSDEQLLSSNLQQVSLSTGHHGDVNITHLAVGLSHGCSYGMNLVIEAYRLQAQNTRKRDYSLRAGPSFDVNKIVTCVLPGLCEEQSCVTPGFVTLVSIEQAALANHFKDQNLRVVLINGDLSERYRHLGFNGCSNIKNITESPDVSGSSLEDEWAHDALTALLSLKVNLVLVMGMACPRLMETCVKHNILIVQWGKPNVLKDFAETTGAVAVAYITQVNEYCVGSGACVSLWRTLGGTKAESANKVAISVTGNATSLVTAVITSSVICKLQAMEDQFWTCAHRLNHALKEKTVFPGAGRVEMLCLRYIQKIIEEDHVTMCNLDDDDHTSSLWMTKPVSQYRGIILQLMSDGWKEYLATLMCNSTMCTTQLEAWTVINQCLGNMRDGVSLPPVSTAHLFNCSYSEPASEKRGDMDVYDNVTVKVEAWRRALDVVLLVLQTDTEIVTGYSTGEAEELPNELVLL</sequence>
<dbReference type="GO" id="GO:0005524">
    <property type="term" value="F:ATP binding"/>
    <property type="evidence" value="ECO:0007669"/>
    <property type="project" value="InterPro"/>
</dbReference>
<dbReference type="InterPro" id="IPR027409">
    <property type="entry name" value="GroEL-like_apical_dom_sf"/>
</dbReference>
<dbReference type="InterPro" id="IPR042984">
    <property type="entry name" value="BBS12"/>
</dbReference>
<evidence type="ECO:0000313" key="2">
    <source>
        <dbReference type="Proteomes" id="UP000289886"/>
    </source>
</evidence>
<gene>
    <name evidence="1" type="ORF">EOD39_14448</name>
</gene>
<dbReference type="AlphaFoldDB" id="A0A662YL18"/>
<reference evidence="1 2" key="1">
    <citation type="submission" date="2019-01" db="EMBL/GenBank/DDBJ databases">
        <title>Draft Genome and Complete Hox-Cluster Characterization of the Sterlet Sturgeon (Acipenser ruthenus).</title>
        <authorList>
            <person name="Wei Q."/>
        </authorList>
    </citation>
    <scope>NUCLEOTIDE SEQUENCE [LARGE SCALE GENOMIC DNA]</scope>
    <source>
        <strain evidence="1">WHYD16114868_AA</strain>
        <tissue evidence="1">Blood</tissue>
    </source>
</reference>
<dbReference type="InterPro" id="IPR002423">
    <property type="entry name" value="Cpn60/GroEL/TCP-1"/>
</dbReference>
<dbReference type="EMBL" id="SCEB01001096">
    <property type="protein sequence ID" value="RXM97424.1"/>
    <property type="molecule type" value="Genomic_DNA"/>
</dbReference>
<dbReference type="PANTHER" id="PTHR46883">
    <property type="entry name" value="BARDET-BIEDL SYNDROME 12 PROTEIN"/>
    <property type="match status" value="1"/>
</dbReference>
<dbReference type="GO" id="GO:0045494">
    <property type="term" value="P:photoreceptor cell maintenance"/>
    <property type="evidence" value="ECO:0007669"/>
    <property type="project" value="TreeGrafter"/>
</dbReference>
<dbReference type="GO" id="GO:0051131">
    <property type="term" value="P:chaperone-mediated protein complex assembly"/>
    <property type="evidence" value="ECO:0007669"/>
    <property type="project" value="InterPro"/>
</dbReference>
<name>A0A662YL18_ACIRT</name>
<dbReference type="Gene3D" id="1.10.560.10">
    <property type="entry name" value="GroEL-like equatorial domain"/>
    <property type="match status" value="1"/>
</dbReference>
<dbReference type="Proteomes" id="UP000289886">
    <property type="component" value="Unassembled WGS sequence"/>
</dbReference>
<proteinExistence type="predicted"/>